<keyword evidence="1" id="KW-0812">Transmembrane</keyword>
<protein>
    <recommendedName>
        <fullName evidence="4">DUF3899 domain-containing protein</fullName>
    </recommendedName>
</protein>
<dbReference type="KEGG" id="ntr:B0W44_08920"/>
<dbReference type="AlphaFoldDB" id="A0A1U9K7A6"/>
<feature type="transmembrane region" description="Helical" evidence="1">
    <location>
        <begin position="36"/>
        <end position="69"/>
    </location>
</feature>
<dbReference type="RefSeq" id="WP_077719759.1">
    <property type="nucleotide sequence ID" value="NZ_CP019699.1"/>
</dbReference>
<keyword evidence="3" id="KW-1185">Reference proteome</keyword>
<keyword evidence="1" id="KW-1133">Transmembrane helix</keyword>
<evidence type="ECO:0000313" key="2">
    <source>
        <dbReference type="EMBL" id="AQS55896.1"/>
    </source>
</evidence>
<dbReference type="EMBL" id="CP019699">
    <property type="protein sequence ID" value="AQS55896.1"/>
    <property type="molecule type" value="Genomic_DNA"/>
</dbReference>
<reference evidence="2 3" key="1">
    <citation type="journal article" date="2015" name="Int. J. Syst. Evol. Microbiol.">
        <title>Novibacillus thermophilus gen. nov., sp. nov., a Gram-staining-negative and moderately thermophilic member of the family Thermoactinomycetaceae.</title>
        <authorList>
            <person name="Yang G."/>
            <person name="Chen J."/>
            <person name="Zhou S."/>
        </authorList>
    </citation>
    <scope>NUCLEOTIDE SEQUENCE [LARGE SCALE GENOMIC DNA]</scope>
    <source>
        <strain evidence="2 3">SG-1</strain>
    </source>
</reference>
<proteinExistence type="predicted"/>
<feature type="transmembrane region" description="Helical" evidence="1">
    <location>
        <begin position="7"/>
        <end position="30"/>
    </location>
</feature>
<accession>A0A1U9K7A6</accession>
<organism evidence="2 3">
    <name type="scientific">Novibacillus thermophilus</name>
    <dbReference type="NCBI Taxonomy" id="1471761"/>
    <lineage>
        <taxon>Bacteria</taxon>
        <taxon>Bacillati</taxon>
        <taxon>Bacillota</taxon>
        <taxon>Bacilli</taxon>
        <taxon>Bacillales</taxon>
        <taxon>Thermoactinomycetaceae</taxon>
        <taxon>Novibacillus</taxon>
    </lineage>
</organism>
<name>A0A1U9K7A6_9BACL</name>
<sequence length="113" mass="12310">MNTHRQFVLSLIAITSLSVILSLIGADSWVTVSNRLFLLGMASLVLAALIFLFSSDFGFVIGQGMHLLFKDKPLQKPPLPKTGTHKRVGLILTLFTAGVADVILSVLMILLLY</sequence>
<evidence type="ECO:0000256" key="1">
    <source>
        <dbReference type="SAM" id="Phobius"/>
    </source>
</evidence>
<evidence type="ECO:0008006" key="4">
    <source>
        <dbReference type="Google" id="ProtNLM"/>
    </source>
</evidence>
<gene>
    <name evidence="2" type="ORF">B0W44_08920</name>
</gene>
<dbReference type="Proteomes" id="UP000188603">
    <property type="component" value="Chromosome"/>
</dbReference>
<keyword evidence="1" id="KW-0472">Membrane</keyword>
<evidence type="ECO:0000313" key="3">
    <source>
        <dbReference type="Proteomes" id="UP000188603"/>
    </source>
</evidence>
<feature type="transmembrane region" description="Helical" evidence="1">
    <location>
        <begin position="90"/>
        <end position="112"/>
    </location>
</feature>